<comment type="caution">
    <text evidence="6">The sequence shown here is derived from an EMBL/GenBank/DDBJ whole genome shotgun (WGS) entry which is preliminary data.</text>
</comment>
<dbReference type="PANTHER" id="PTHR11075:SF54">
    <property type="entry name" value="LARGE RIBOSOMAL SUBUNIT PROTEIN ML62"/>
    <property type="match status" value="1"/>
</dbReference>
<dbReference type="Pfam" id="PF00472">
    <property type="entry name" value="RF-1"/>
    <property type="match status" value="1"/>
</dbReference>
<evidence type="ECO:0000313" key="6">
    <source>
        <dbReference type="EMBL" id="OWF49789.1"/>
    </source>
</evidence>
<dbReference type="Proteomes" id="UP000242188">
    <property type="component" value="Unassembled WGS sequence"/>
</dbReference>
<dbReference type="InterPro" id="IPR052104">
    <property type="entry name" value="Mito_Release_Factor_mL62"/>
</dbReference>
<sequence length="207" mass="24057">MFCRCMRLALTANNANVLRNFYTIQTLRTAGYKSKLSLDNLYPGNRNSINEAFNVLKKQHNYANGSEEEPFSGYIPTEKIEFTYTRSGGKGGQNVNKVSSKVNAKFHLESATWIPAWIREKIKEQQKHHISKDGFVMISSEKTRKQIMNKADCMEQIRSMIYRGTMKPKEQTPEELARIAKGKLKFQKDVLRKKRVHSDKKKFRYNP</sequence>
<dbReference type="GO" id="GO:0004045">
    <property type="term" value="F:peptidyl-tRNA hydrolase activity"/>
    <property type="evidence" value="ECO:0007669"/>
    <property type="project" value="UniProtKB-EC"/>
</dbReference>
<evidence type="ECO:0000256" key="4">
    <source>
        <dbReference type="ARBA" id="ARBA00041531"/>
    </source>
</evidence>
<keyword evidence="6" id="KW-0378">Hydrolase</keyword>
<protein>
    <recommendedName>
        <fullName evidence="3">Large ribosomal subunit protein mL62</fullName>
        <ecNumber evidence="1">3.1.1.29</ecNumber>
    </recommendedName>
    <alternativeName>
        <fullName evidence="4">Peptidyl-tRNA hydrolase ICT1, mitochondrial</fullName>
    </alternativeName>
</protein>
<dbReference type="PANTHER" id="PTHR11075">
    <property type="entry name" value="PEPTIDE CHAIN RELEASE FACTOR"/>
    <property type="match status" value="1"/>
</dbReference>
<evidence type="ECO:0000259" key="5">
    <source>
        <dbReference type="PROSITE" id="PS00745"/>
    </source>
</evidence>
<evidence type="ECO:0000256" key="2">
    <source>
        <dbReference type="ARBA" id="ARBA00038225"/>
    </source>
</evidence>
<dbReference type="SUPFAM" id="SSF110916">
    <property type="entry name" value="Peptidyl-tRNA hydrolase domain-like"/>
    <property type="match status" value="1"/>
</dbReference>
<gene>
    <name evidence="6" type="ORF">KP79_PYT05704</name>
</gene>
<dbReference type="PROSITE" id="PS00745">
    <property type="entry name" value="RF_PROK_I"/>
    <property type="match status" value="1"/>
</dbReference>
<reference evidence="6 7" key="1">
    <citation type="journal article" date="2017" name="Nat. Ecol. Evol.">
        <title>Scallop genome provides insights into evolution of bilaterian karyotype and development.</title>
        <authorList>
            <person name="Wang S."/>
            <person name="Zhang J."/>
            <person name="Jiao W."/>
            <person name="Li J."/>
            <person name="Xun X."/>
            <person name="Sun Y."/>
            <person name="Guo X."/>
            <person name="Huan P."/>
            <person name="Dong B."/>
            <person name="Zhang L."/>
            <person name="Hu X."/>
            <person name="Sun X."/>
            <person name="Wang J."/>
            <person name="Zhao C."/>
            <person name="Wang Y."/>
            <person name="Wang D."/>
            <person name="Huang X."/>
            <person name="Wang R."/>
            <person name="Lv J."/>
            <person name="Li Y."/>
            <person name="Zhang Z."/>
            <person name="Liu B."/>
            <person name="Lu W."/>
            <person name="Hui Y."/>
            <person name="Liang J."/>
            <person name="Zhou Z."/>
            <person name="Hou R."/>
            <person name="Li X."/>
            <person name="Liu Y."/>
            <person name="Li H."/>
            <person name="Ning X."/>
            <person name="Lin Y."/>
            <person name="Zhao L."/>
            <person name="Xing Q."/>
            <person name="Dou J."/>
            <person name="Li Y."/>
            <person name="Mao J."/>
            <person name="Guo H."/>
            <person name="Dou H."/>
            <person name="Li T."/>
            <person name="Mu C."/>
            <person name="Jiang W."/>
            <person name="Fu Q."/>
            <person name="Fu X."/>
            <person name="Miao Y."/>
            <person name="Liu J."/>
            <person name="Yu Q."/>
            <person name="Li R."/>
            <person name="Liao H."/>
            <person name="Li X."/>
            <person name="Kong Y."/>
            <person name="Jiang Z."/>
            <person name="Chourrout D."/>
            <person name="Li R."/>
            <person name="Bao Z."/>
        </authorList>
    </citation>
    <scope>NUCLEOTIDE SEQUENCE [LARGE SCALE GENOMIC DNA]</scope>
    <source>
        <strain evidence="6 7">PY_sf001</strain>
    </source>
</reference>
<organism evidence="6 7">
    <name type="scientific">Mizuhopecten yessoensis</name>
    <name type="common">Japanese scallop</name>
    <name type="synonym">Patinopecten yessoensis</name>
    <dbReference type="NCBI Taxonomy" id="6573"/>
    <lineage>
        <taxon>Eukaryota</taxon>
        <taxon>Metazoa</taxon>
        <taxon>Spiralia</taxon>
        <taxon>Lophotrochozoa</taxon>
        <taxon>Mollusca</taxon>
        <taxon>Bivalvia</taxon>
        <taxon>Autobranchia</taxon>
        <taxon>Pteriomorphia</taxon>
        <taxon>Pectinida</taxon>
        <taxon>Pectinoidea</taxon>
        <taxon>Pectinidae</taxon>
        <taxon>Mizuhopecten</taxon>
    </lineage>
</organism>
<dbReference type="OrthoDB" id="270639at2759"/>
<feature type="domain" description="Prokaryotic-type class I peptide chain release factors" evidence="5">
    <location>
        <begin position="86"/>
        <end position="102"/>
    </location>
</feature>
<dbReference type="EMBL" id="NEDP02002941">
    <property type="protein sequence ID" value="OWF49789.1"/>
    <property type="molecule type" value="Genomic_DNA"/>
</dbReference>
<proteinExistence type="inferred from homology"/>
<dbReference type="Gene3D" id="3.30.160.20">
    <property type="match status" value="1"/>
</dbReference>
<keyword evidence="7" id="KW-1185">Reference proteome</keyword>
<dbReference type="STRING" id="6573.A0A210QM26"/>
<dbReference type="GO" id="GO:0016150">
    <property type="term" value="F:translation release factor activity, codon nonspecific"/>
    <property type="evidence" value="ECO:0007669"/>
    <property type="project" value="TreeGrafter"/>
</dbReference>
<dbReference type="InterPro" id="IPR000352">
    <property type="entry name" value="Pep_chain_release_fac_I"/>
</dbReference>
<accession>A0A210QM26</accession>
<evidence type="ECO:0000313" key="7">
    <source>
        <dbReference type="Proteomes" id="UP000242188"/>
    </source>
</evidence>
<name>A0A210QM26_MIZYE</name>
<dbReference type="AlphaFoldDB" id="A0A210QM26"/>
<comment type="similarity">
    <text evidence="2">Belongs to the prokaryotic/mitochondrial release factor family. Mitochondrion-specific ribosomal protein mL62 subfamily.</text>
</comment>
<dbReference type="GO" id="GO:0005762">
    <property type="term" value="C:mitochondrial large ribosomal subunit"/>
    <property type="evidence" value="ECO:0007669"/>
    <property type="project" value="TreeGrafter"/>
</dbReference>
<dbReference type="GO" id="GO:0070126">
    <property type="term" value="P:mitochondrial translational termination"/>
    <property type="evidence" value="ECO:0007669"/>
    <property type="project" value="TreeGrafter"/>
</dbReference>
<dbReference type="EC" id="3.1.1.29" evidence="1"/>
<evidence type="ECO:0000256" key="3">
    <source>
        <dbReference type="ARBA" id="ARBA00039441"/>
    </source>
</evidence>
<evidence type="ECO:0000256" key="1">
    <source>
        <dbReference type="ARBA" id="ARBA00013260"/>
    </source>
</evidence>